<evidence type="ECO:0000313" key="9">
    <source>
        <dbReference type="Proteomes" id="UP001497516"/>
    </source>
</evidence>
<evidence type="ECO:0000256" key="2">
    <source>
        <dbReference type="ARBA" id="ARBA00023015"/>
    </source>
</evidence>
<keyword evidence="3" id="KW-0238">DNA-binding</keyword>
<feature type="compositionally biased region" description="Polar residues" evidence="6">
    <location>
        <begin position="149"/>
        <end position="162"/>
    </location>
</feature>
<proteinExistence type="predicted"/>
<dbReference type="SUPFAM" id="SSF101936">
    <property type="entry name" value="DNA-binding pseudobarrel domain"/>
    <property type="match status" value="2"/>
</dbReference>
<evidence type="ECO:0000256" key="5">
    <source>
        <dbReference type="ARBA" id="ARBA00023242"/>
    </source>
</evidence>
<feature type="domain" description="TF-B3" evidence="7">
    <location>
        <begin position="233"/>
        <end position="335"/>
    </location>
</feature>
<evidence type="ECO:0000256" key="1">
    <source>
        <dbReference type="ARBA" id="ARBA00004123"/>
    </source>
</evidence>
<organism evidence="8 9">
    <name type="scientific">Linum trigynum</name>
    <dbReference type="NCBI Taxonomy" id="586398"/>
    <lineage>
        <taxon>Eukaryota</taxon>
        <taxon>Viridiplantae</taxon>
        <taxon>Streptophyta</taxon>
        <taxon>Embryophyta</taxon>
        <taxon>Tracheophyta</taxon>
        <taxon>Spermatophyta</taxon>
        <taxon>Magnoliopsida</taxon>
        <taxon>eudicotyledons</taxon>
        <taxon>Gunneridae</taxon>
        <taxon>Pentapetalae</taxon>
        <taxon>rosids</taxon>
        <taxon>fabids</taxon>
        <taxon>Malpighiales</taxon>
        <taxon>Linaceae</taxon>
        <taxon>Linum</taxon>
    </lineage>
</organism>
<gene>
    <name evidence="8" type="ORF">LTRI10_LOCUS14480</name>
</gene>
<dbReference type="CDD" id="cd10017">
    <property type="entry name" value="B3_DNA"/>
    <property type="match status" value="2"/>
</dbReference>
<name>A0AAV2DFC9_9ROSI</name>
<evidence type="ECO:0000259" key="7">
    <source>
        <dbReference type="PROSITE" id="PS50863"/>
    </source>
</evidence>
<reference evidence="8 9" key="1">
    <citation type="submission" date="2024-04" db="EMBL/GenBank/DDBJ databases">
        <authorList>
            <person name="Fracassetti M."/>
        </authorList>
    </citation>
    <scope>NUCLEOTIDE SEQUENCE [LARGE SCALE GENOMIC DNA]</scope>
</reference>
<dbReference type="GO" id="GO:0005634">
    <property type="term" value="C:nucleus"/>
    <property type="evidence" value="ECO:0007669"/>
    <property type="project" value="UniProtKB-SubCell"/>
</dbReference>
<evidence type="ECO:0000313" key="8">
    <source>
        <dbReference type="EMBL" id="CAL1372476.1"/>
    </source>
</evidence>
<dbReference type="InterPro" id="IPR050655">
    <property type="entry name" value="Plant_B3_domain"/>
</dbReference>
<protein>
    <recommendedName>
        <fullName evidence="7">TF-B3 domain-containing protein</fullName>
    </recommendedName>
</protein>
<dbReference type="Pfam" id="PF02362">
    <property type="entry name" value="B3"/>
    <property type="match status" value="2"/>
</dbReference>
<keyword evidence="9" id="KW-1185">Reference proteome</keyword>
<comment type="subcellular location">
    <subcellularLocation>
        <location evidence="1">Nucleus</location>
    </subcellularLocation>
</comment>
<dbReference type="PANTHER" id="PTHR31920">
    <property type="entry name" value="B3 DOMAIN-CONTAINING"/>
    <property type="match status" value="1"/>
</dbReference>
<evidence type="ECO:0000256" key="6">
    <source>
        <dbReference type="SAM" id="MobiDB-lite"/>
    </source>
</evidence>
<sequence>MAFFRVMLPHAIQEKKLKLPVKFARLHGGKLAERARLSLPNGRNWDVGVVKGPEEDQFWFDDGWSLFVEQNSVKEYWFLAFEHTGPSSFKVQIFDLTTCEIDYPSGGFDNDVEEEDDSSVQILESPPPNPSPKQNPQSDSVQPRKKIKNSNNAITSRNLSKPSDSDGDEEEEAEEEDDEAGDGELGETLVKELKRRRIFVNSKLSKKLPKLSIEIQRAVEEAIAMKRGNEPSFLVMIQRHNRKPQPRLIPPLAFVNEHQQMENAESVRLKLARGGNDAKWDVVVIRYSAKGPCLSGKGFSKFYKENELKLGDVCLFEMLSCEVDVVFQVSISRVLKKGFPSMEEVICLDD</sequence>
<dbReference type="Gene3D" id="2.40.330.10">
    <property type="entry name" value="DNA-binding pseudobarrel domain"/>
    <property type="match status" value="2"/>
</dbReference>
<dbReference type="PANTHER" id="PTHR31920:SF51">
    <property type="entry name" value="BINDING PROTEIN, PUTATIVE-RELATED"/>
    <property type="match status" value="1"/>
</dbReference>
<keyword evidence="5" id="KW-0539">Nucleus</keyword>
<feature type="compositionally biased region" description="Acidic residues" evidence="6">
    <location>
        <begin position="165"/>
        <end position="185"/>
    </location>
</feature>
<keyword evidence="2" id="KW-0805">Transcription regulation</keyword>
<evidence type="ECO:0000256" key="3">
    <source>
        <dbReference type="ARBA" id="ARBA00023125"/>
    </source>
</evidence>
<evidence type="ECO:0000256" key="4">
    <source>
        <dbReference type="ARBA" id="ARBA00023163"/>
    </source>
</evidence>
<dbReference type="InterPro" id="IPR015300">
    <property type="entry name" value="DNA-bd_pseudobarrel_sf"/>
</dbReference>
<dbReference type="InterPro" id="IPR003340">
    <property type="entry name" value="B3_DNA-bd"/>
</dbReference>
<dbReference type="GO" id="GO:0003677">
    <property type="term" value="F:DNA binding"/>
    <property type="evidence" value="ECO:0007669"/>
    <property type="project" value="UniProtKB-KW"/>
</dbReference>
<dbReference type="PROSITE" id="PS50863">
    <property type="entry name" value="B3"/>
    <property type="match status" value="2"/>
</dbReference>
<keyword evidence="4" id="KW-0804">Transcription</keyword>
<dbReference type="SMART" id="SM01019">
    <property type="entry name" value="B3"/>
    <property type="match status" value="2"/>
</dbReference>
<feature type="region of interest" description="Disordered" evidence="6">
    <location>
        <begin position="105"/>
        <end position="186"/>
    </location>
</feature>
<dbReference type="EMBL" id="OZ034815">
    <property type="protein sequence ID" value="CAL1372476.1"/>
    <property type="molecule type" value="Genomic_DNA"/>
</dbReference>
<feature type="domain" description="TF-B3" evidence="7">
    <location>
        <begin position="2"/>
        <end position="97"/>
    </location>
</feature>
<dbReference type="Proteomes" id="UP001497516">
    <property type="component" value="Chromosome 2"/>
</dbReference>
<accession>A0AAV2DFC9</accession>
<dbReference type="AlphaFoldDB" id="A0AAV2DFC9"/>